<dbReference type="OrthoDB" id="9780560at2"/>
<feature type="domain" description="ABC3 transporter permease C-terminal" evidence="8">
    <location>
        <begin position="255"/>
        <end position="373"/>
    </location>
</feature>
<comment type="caution">
    <text evidence="9">The sequence shown here is derived from an EMBL/GenBank/DDBJ whole genome shotgun (WGS) entry which is preliminary data.</text>
</comment>
<dbReference type="Pfam" id="PF02687">
    <property type="entry name" value="FtsX"/>
    <property type="match status" value="2"/>
</dbReference>
<evidence type="ECO:0000256" key="4">
    <source>
        <dbReference type="ARBA" id="ARBA00022989"/>
    </source>
</evidence>
<reference evidence="9 10" key="1">
    <citation type="submission" date="2014-07" db="EMBL/GenBank/DDBJ databases">
        <title>Biosystematic studies on Modestobacter strains isolated from extreme hyper-arid desert soil and from historic building.</title>
        <authorList>
            <person name="Bukarasam K."/>
            <person name="Bull A."/>
            <person name="Girard G."/>
            <person name="van Wezel G."/>
            <person name="Goodfellow M."/>
        </authorList>
    </citation>
    <scope>NUCLEOTIDE SEQUENCE [LARGE SCALE GENOMIC DNA]</scope>
    <source>
        <strain evidence="9 10">KNN45-2b</strain>
    </source>
</reference>
<evidence type="ECO:0000313" key="9">
    <source>
        <dbReference type="EMBL" id="KGH44869.1"/>
    </source>
</evidence>
<dbReference type="STRING" id="1522368.IN07_20985"/>
<keyword evidence="3 7" id="KW-0812">Transmembrane</keyword>
<comment type="subcellular location">
    <subcellularLocation>
        <location evidence="1">Cell membrane</location>
        <topology evidence="1">Multi-pass membrane protein</topology>
    </subcellularLocation>
</comment>
<dbReference type="PANTHER" id="PTHR30572:SF4">
    <property type="entry name" value="ABC TRANSPORTER PERMEASE YTRF"/>
    <property type="match status" value="1"/>
</dbReference>
<evidence type="ECO:0000256" key="6">
    <source>
        <dbReference type="ARBA" id="ARBA00038076"/>
    </source>
</evidence>
<protein>
    <recommendedName>
        <fullName evidence="8">ABC3 transporter permease C-terminal domain-containing protein</fullName>
    </recommendedName>
</protein>
<sequence>MRAVTLASIRAHAGRLVASTLAIVIAVGFVVATLVLNETTKATVLEAAGAQYVDTDVVVTSGTGTGLTEHVDTLTALDGVQAVDPTWQTSVQAVAPGRTGAQYLLVESVAGDPGLRWQQLTDGSLPVRPGEVAVSERVGAAVGDVLPVTSYDAEGTGTTTDVTVTGVVDLGGDPTAGIYGKAYATADQTRAWGAEEPTELRIAGPARTDPGLLADEVRTTLAGEDVTVRTGTEQAEASVAALTGDAAWLTTTLLVFATIAVLVAGLVIANTFAVLLAQRTRDLALLRCVGATSRQVRRSVLGEAVLTGLVASVIGVLAGIGLSAAVSAVVSGMDSPVPLSGVSVPLYAVGVGLAVGTVTTLIAALAPARAATRVAPLAALRPTDPAPLRSRGGVARLVAGLLLAVPGIALMAVGVVTAQILVSLAGGVLSSLGLLLLAQRAVPPIVAAAGRLLGRFGGLPARLATGNATRNPRRTAATATALLIGVTLTTAMVVGASSTRASAQAGLAAAYPTDVIVESFDEPIPATLQGQLESVDGVVEATGLTAAMITGPDGAESWVSGVDAAQALPVLRSTSDVTLPELGQVVLPGWEADLWDVQPGDSLTLAAGDRSRTLTVVAGETDRTLLTSTDLQALVPEAAVETMWLRVADGIDQTAVIDEITDLAGTALPTAFVTGLASERAAIDQVVDVLLLVVTGLLGVAVLIALIGVGNTLALSVVERRQESGLLRALGLTRGQLRALLAWEAVLVAGVAAVLGVLVGGAYGLVGAASALGEIGEVVISIPWLQIGAIVLVATVAGLLASVLPARRAAKTPPVAAIAG</sequence>
<feature type="transmembrane region" description="Helical" evidence="7">
    <location>
        <begin position="784"/>
        <end position="804"/>
    </location>
</feature>
<feature type="transmembrane region" description="Helical" evidence="7">
    <location>
        <begin position="346"/>
        <end position="366"/>
    </location>
</feature>
<feature type="transmembrane region" description="Helical" evidence="7">
    <location>
        <begin position="739"/>
        <end position="764"/>
    </location>
</feature>
<feature type="transmembrane region" description="Helical" evidence="7">
    <location>
        <begin position="428"/>
        <end position="454"/>
    </location>
</feature>
<keyword evidence="4 7" id="KW-1133">Transmembrane helix</keyword>
<feature type="transmembrane region" description="Helical" evidence="7">
    <location>
        <begin position="253"/>
        <end position="277"/>
    </location>
</feature>
<keyword evidence="5 7" id="KW-0472">Membrane</keyword>
<proteinExistence type="inferred from homology"/>
<feature type="transmembrane region" description="Helical" evidence="7">
    <location>
        <begin position="12"/>
        <end position="36"/>
    </location>
</feature>
<evidence type="ECO:0000256" key="3">
    <source>
        <dbReference type="ARBA" id="ARBA00022692"/>
    </source>
</evidence>
<dbReference type="Proteomes" id="UP000029713">
    <property type="component" value="Unassembled WGS sequence"/>
</dbReference>
<organism evidence="9 10">
    <name type="scientific">Modestobacter caceresii</name>
    <dbReference type="NCBI Taxonomy" id="1522368"/>
    <lineage>
        <taxon>Bacteria</taxon>
        <taxon>Bacillati</taxon>
        <taxon>Actinomycetota</taxon>
        <taxon>Actinomycetes</taxon>
        <taxon>Geodermatophilales</taxon>
        <taxon>Geodermatophilaceae</taxon>
        <taxon>Modestobacter</taxon>
    </lineage>
</organism>
<keyword evidence="2" id="KW-1003">Cell membrane</keyword>
<evidence type="ECO:0000256" key="5">
    <source>
        <dbReference type="ARBA" id="ARBA00023136"/>
    </source>
</evidence>
<dbReference type="EMBL" id="JPMX01000111">
    <property type="protein sequence ID" value="KGH44869.1"/>
    <property type="molecule type" value="Genomic_DNA"/>
</dbReference>
<gene>
    <name evidence="9" type="ORF">IN07_20985</name>
</gene>
<dbReference type="InterPro" id="IPR050250">
    <property type="entry name" value="Macrolide_Exporter_MacB"/>
</dbReference>
<feature type="domain" description="ABC3 transporter permease C-terminal" evidence="8">
    <location>
        <begin position="697"/>
        <end position="814"/>
    </location>
</feature>
<name>A0A098Y335_9ACTN</name>
<evidence type="ECO:0000259" key="8">
    <source>
        <dbReference type="Pfam" id="PF02687"/>
    </source>
</evidence>
<evidence type="ECO:0000256" key="7">
    <source>
        <dbReference type="SAM" id="Phobius"/>
    </source>
</evidence>
<feature type="transmembrane region" description="Helical" evidence="7">
    <location>
        <begin position="689"/>
        <end position="718"/>
    </location>
</feature>
<dbReference type="AlphaFoldDB" id="A0A098Y335"/>
<keyword evidence="10" id="KW-1185">Reference proteome</keyword>
<dbReference type="InterPro" id="IPR003838">
    <property type="entry name" value="ABC3_permease_C"/>
</dbReference>
<dbReference type="GO" id="GO:0005886">
    <property type="term" value="C:plasma membrane"/>
    <property type="evidence" value="ECO:0007669"/>
    <property type="project" value="UniProtKB-SubCell"/>
</dbReference>
<feature type="transmembrane region" description="Helical" evidence="7">
    <location>
        <begin position="304"/>
        <end position="326"/>
    </location>
</feature>
<feature type="transmembrane region" description="Helical" evidence="7">
    <location>
        <begin position="397"/>
        <end position="422"/>
    </location>
</feature>
<evidence type="ECO:0000313" key="10">
    <source>
        <dbReference type="Proteomes" id="UP000029713"/>
    </source>
</evidence>
<evidence type="ECO:0000256" key="1">
    <source>
        <dbReference type="ARBA" id="ARBA00004651"/>
    </source>
</evidence>
<dbReference type="RefSeq" id="WP_036339644.1">
    <property type="nucleotide sequence ID" value="NZ_JPMX01000111.1"/>
</dbReference>
<accession>A0A098Y335</accession>
<feature type="transmembrane region" description="Helical" evidence="7">
    <location>
        <begin position="475"/>
        <end position="496"/>
    </location>
</feature>
<comment type="similarity">
    <text evidence="6">Belongs to the ABC-4 integral membrane protein family.</text>
</comment>
<dbReference type="GO" id="GO:0022857">
    <property type="term" value="F:transmembrane transporter activity"/>
    <property type="evidence" value="ECO:0007669"/>
    <property type="project" value="TreeGrafter"/>
</dbReference>
<evidence type="ECO:0000256" key="2">
    <source>
        <dbReference type="ARBA" id="ARBA00022475"/>
    </source>
</evidence>
<dbReference type="PANTHER" id="PTHR30572">
    <property type="entry name" value="MEMBRANE COMPONENT OF TRANSPORTER-RELATED"/>
    <property type="match status" value="1"/>
</dbReference>